<dbReference type="FunFam" id="3.40.605.10:FF:000007">
    <property type="entry name" value="NAD/NADP-dependent betaine aldehyde dehydrogenase"/>
    <property type="match status" value="1"/>
</dbReference>
<dbReference type="FunFam" id="3.40.309.10:FF:000009">
    <property type="entry name" value="Aldehyde dehydrogenase A"/>
    <property type="match status" value="1"/>
</dbReference>
<sequence length="487" mass="52943">MAQAVTAVKLHAKSYINGKWVEGEGETVEVISPIDGSVIGTFKACSKEQVDEAVKGAKEAQKKWAALPVLDRLDIINRAIELWDERGEEMAQLISKEMGKTIREAREEIYDMLLPISKNVEGDVLRFRGETLPSTADRSNSKKIMTTFVPIGVIGVITPWNFPVSISSEVLPHALAMGNATVYKPSEKTPFSTELWVRLWEEAGVPKGVLNMVHGLAEVGSSVVEHDDVGAISFTGSTAVGEKIAKAAGLKKHLFELGGSDPMIIMDDANIEEAVKSAIIGCFYNAGQVCTCTERVLVHEDVHDEFVSKLAAEVRKIRVGNPLDEESDMGPLSSQAVLNKINAHVQDAVEKGAEIVCGGTHEDLYYQPTILTGVTPEMEVGSEETFGPVAPIIKFSTREEAVEIANDTKYGLTASVFTSGLENAWYLSDHIQSGMVYINEDTNYWELLAPFGGVKKSGNGGRVLGKYAVEGVCEIKQVVMEPTKVKK</sequence>
<dbReference type="OrthoDB" id="9762913at2"/>
<dbReference type="InterPro" id="IPR050740">
    <property type="entry name" value="Aldehyde_DH_Superfamily"/>
</dbReference>
<accession>A0A429Y7U1</accession>
<evidence type="ECO:0000256" key="3">
    <source>
        <dbReference type="ARBA" id="ARBA00050326"/>
    </source>
</evidence>
<dbReference type="GO" id="GO:0004777">
    <property type="term" value="F:succinate-semialdehyde dehydrogenase (NAD+) activity"/>
    <property type="evidence" value="ECO:0007669"/>
    <property type="project" value="TreeGrafter"/>
</dbReference>
<dbReference type="InterPro" id="IPR016160">
    <property type="entry name" value="Ald_DH_CS_CYS"/>
</dbReference>
<dbReference type="PANTHER" id="PTHR43353:SF6">
    <property type="entry name" value="CYTOPLASMIC ALDEHYDE DEHYDROGENASE (EUROFUNG)"/>
    <property type="match status" value="1"/>
</dbReference>
<reference evidence="8" key="1">
    <citation type="submission" date="2018-12" db="EMBL/GenBank/DDBJ databases">
        <authorList>
            <person name="Sun L."/>
            <person name="Chen Z."/>
        </authorList>
    </citation>
    <scope>NUCLEOTIDE SEQUENCE [LARGE SCALE GENOMIC DNA]</scope>
    <source>
        <strain evidence="8">3-2-2</strain>
    </source>
</reference>
<dbReference type="PANTHER" id="PTHR43353">
    <property type="entry name" value="SUCCINATE-SEMIALDEHYDE DEHYDROGENASE, MITOCHONDRIAL"/>
    <property type="match status" value="1"/>
</dbReference>
<keyword evidence="9" id="KW-1185">Reference proteome</keyword>
<dbReference type="InterPro" id="IPR015590">
    <property type="entry name" value="Aldehyde_DH_dom"/>
</dbReference>
<evidence type="ECO:0000313" key="9">
    <source>
        <dbReference type="Proteomes" id="UP000287156"/>
    </source>
</evidence>
<dbReference type="PROSITE" id="PS00070">
    <property type="entry name" value="ALDEHYDE_DEHYDR_CYS"/>
    <property type="match status" value="1"/>
</dbReference>
<dbReference type="Gene3D" id="3.40.309.10">
    <property type="entry name" value="Aldehyde Dehydrogenase, Chain A, domain 2"/>
    <property type="match status" value="1"/>
</dbReference>
<dbReference type="AlphaFoldDB" id="A0A429Y7U1"/>
<comment type="caution">
    <text evidence="8">The sequence shown here is derived from an EMBL/GenBank/DDBJ whole genome shotgun (WGS) entry which is preliminary data.</text>
</comment>
<dbReference type="GO" id="GO:0009450">
    <property type="term" value="P:gamma-aminobutyric acid catabolic process"/>
    <property type="evidence" value="ECO:0007669"/>
    <property type="project" value="TreeGrafter"/>
</dbReference>
<dbReference type="EC" id="1.2.1.97" evidence="5"/>
<protein>
    <recommendedName>
        <fullName evidence="6">3-sulfolactaldehyde dehydrogenase</fullName>
        <ecNumber evidence="5">1.2.1.97</ecNumber>
    </recommendedName>
</protein>
<evidence type="ECO:0000256" key="1">
    <source>
        <dbReference type="ARBA" id="ARBA00009986"/>
    </source>
</evidence>
<comment type="catalytic activity">
    <reaction evidence="3">
        <text>(2S)-3-sulfolactaldehyde + NAD(+) + H2O = (2S)-3-sulfolactate + NADH + 2 H(+)</text>
        <dbReference type="Rhea" id="RHEA:47932"/>
        <dbReference type="ChEBI" id="CHEBI:15377"/>
        <dbReference type="ChEBI" id="CHEBI:15378"/>
        <dbReference type="ChEBI" id="CHEBI:57540"/>
        <dbReference type="ChEBI" id="CHEBI:57945"/>
        <dbReference type="ChEBI" id="CHEBI:61289"/>
        <dbReference type="ChEBI" id="CHEBI:90109"/>
        <dbReference type="EC" id="1.2.1.97"/>
    </reaction>
    <physiologicalReaction direction="left-to-right" evidence="3">
        <dbReference type="Rhea" id="RHEA:47933"/>
    </physiologicalReaction>
</comment>
<evidence type="ECO:0000259" key="7">
    <source>
        <dbReference type="Pfam" id="PF00171"/>
    </source>
</evidence>
<name>A0A429Y7U1_9BACI</name>
<evidence type="ECO:0000256" key="2">
    <source>
        <dbReference type="ARBA" id="ARBA00023002"/>
    </source>
</evidence>
<evidence type="ECO:0000256" key="6">
    <source>
        <dbReference type="ARBA" id="ARBA00067277"/>
    </source>
</evidence>
<evidence type="ECO:0000313" key="8">
    <source>
        <dbReference type="EMBL" id="RST77489.1"/>
    </source>
</evidence>
<keyword evidence="2" id="KW-0560">Oxidoreductase</keyword>
<dbReference type="Pfam" id="PF00171">
    <property type="entry name" value="Aldedh"/>
    <property type="match status" value="1"/>
</dbReference>
<comment type="similarity">
    <text evidence="1">Belongs to the aldehyde dehydrogenase family.</text>
</comment>
<proteinExistence type="inferred from homology"/>
<organism evidence="8 9">
    <name type="scientific">Siminovitchia acidinfaciens</name>
    <dbReference type="NCBI Taxonomy" id="2321395"/>
    <lineage>
        <taxon>Bacteria</taxon>
        <taxon>Bacillati</taxon>
        <taxon>Bacillota</taxon>
        <taxon>Bacilli</taxon>
        <taxon>Bacillales</taxon>
        <taxon>Bacillaceae</taxon>
        <taxon>Siminovitchia</taxon>
    </lineage>
</organism>
<dbReference type="Proteomes" id="UP000287156">
    <property type="component" value="Unassembled WGS sequence"/>
</dbReference>
<comment type="function">
    <text evidence="4">Part of the sulfo-TAL (or sulfo-SFT) pathway, a D-sulfoquinovose degradation pathway that produces sulfolactate (SL). Catalyzes the oxidation of 3-sulfolactaldehyde (SLA) to sulfolactate (SL).</text>
</comment>
<dbReference type="InterPro" id="IPR016161">
    <property type="entry name" value="Ald_DH/histidinol_DH"/>
</dbReference>
<dbReference type="RefSeq" id="WP_126047535.1">
    <property type="nucleotide sequence ID" value="NZ_QYTV02000001.1"/>
</dbReference>
<dbReference type="InterPro" id="IPR016163">
    <property type="entry name" value="Ald_DH_C"/>
</dbReference>
<gene>
    <name evidence="8" type="ORF">D4T97_003120</name>
</gene>
<evidence type="ECO:0000256" key="4">
    <source>
        <dbReference type="ARBA" id="ARBA00054572"/>
    </source>
</evidence>
<feature type="domain" description="Aldehyde dehydrogenase" evidence="7">
    <location>
        <begin position="20"/>
        <end position="478"/>
    </location>
</feature>
<dbReference type="SUPFAM" id="SSF53720">
    <property type="entry name" value="ALDH-like"/>
    <property type="match status" value="1"/>
</dbReference>
<dbReference type="InterPro" id="IPR016162">
    <property type="entry name" value="Ald_DH_N"/>
</dbReference>
<evidence type="ECO:0000256" key="5">
    <source>
        <dbReference type="ARBA" id="ARBA00066984"/>
    </source>
</evidence>
<dbReference type="Gene3D" id="3.40.605.10">
    <property type="entry name" value="Aldehyde Dehydrogenase, Chain A, domain 1"/>
    <property type="match status" value="1"/>
</dbReference>
<dbReference type="EMBL" id="QYTV02000001">
    <property type="protein sequence ID" value="RST77489.1"/>
    <property type="molecule type" value="Genomic_DNA"/>
</dbReference>